<evidence type="ECO:0000256" key="3">
    <source>
        <dbReference type="ARBA" id="ARBA00022691"/>
    </source>
</evidence>
<dbReference type="InterPro" id="IPR013785">
    <property type="entry name" value="Aldolase_TIM"/>
</dbReference>
<dbReference type="CDD" id="cd01335">
    <property type="entry name" value="Radical_SAM"/>
    <property type="match status" value="1"/>
</dbReference>
<keyword evidence="4" id="KW-0479">Metal-binding</keyword>
<comment type="cofactor">
    <cofactor evidence="1">
        <name>[4Fe-4S] cluster</name>
        <dbReference type="ChEBI" id="CHEBI:49883"/>
    </cofactor>
</comment>
<dbReference type="InterPro" id="IPR007197">
    <property type="entry name" value="rSAM"/>
</dbReference>
<dbReference type="NCBIfam" id="TIGR04085">
    <property type="entry name" value="rSAM_more_4Fe4S"/>
    <property type="match status" value="1"/>
</dbReference>
<organism evidence="8 9">
    <name type="scientific">Ruminiclostridium sufflavum DSM 19573</name>
    <dbReference type="NCBI Taxonomy" id="1121337"/>
    <lineage>
        <taxon>Bacteria</taxon>
        <taxon>Bacillati</taxon>
        <taxon>Bacillota</taxon>
        <taxon>Clostridia</taxon>
        <taxon>Eubacteriales</taxon>
        <taxon>Oscillospiraceae</taxon>
        <taxon>Ruminiclostridium</taxon>
    </lineage>
</organism>
<dbReference type="InterPro" id="IPR023867">
    <property type="entry name" value="Sulphatase_maturase_rSAM"/>
</dbReference>
<gene>
    <name evidence="8" type="ORF">LY28_01731</name>
</gene>
<keyword evidence="6" id="KW-0411">Iron-sulfur</keyword>
<dbReference type="Pfam" id="PF04055">
    <property type="entry name" value="Radical_SAM"/>
    <property type="match status" value="1"/>
</dbReference>
<accession>A0A318Y7B9</accession>
<dbReference type="GO" id="GO:0046872">
    <property type="term" value="F:metal ion binding"/>
    <property type="evidence" value="ECO:0007669"/>
    <property type="project" value="UniProtKB-KW"/>
</dbReference>
<feature type="domain" description="Radical SAM core" evidence="7">
    <location>
        <begin position="86"/>
        <end position="329"/>
    </location>
</feature>
<reference evidence="8 9" key="1">
    <citation type="submission" date="2018-06" db="EMBL/GenBank/DDBJ databases">
        <title>Genomic Encyclopedia of Type Strains, Phase I: the one thousand microbial genomes (KMG-I) project.</title>
        <authorList>
            <person name="Kyrpides N."/>
        </authorList>
    </citation>
    <scope>NUCLEOTIDE SEQUENCE [LARGE SCALE GENOMIC DNA]</scope>
    <source>
        <strain evidence="8 9">DSM 19573</strain>
    </source>
</reference>
<dbReference type="AlphaFoldDB" id="A0A318Y7B9"/>
<dbReference type="Gene3D" id="3.20.20.70">
    <property type="entry name" value="Aldolase class I"/>
    <property type="match status" value="1"/>
</dbReference>
<dbReference type="InterPro" id="IPR023885">
    <property type="entry name" value="4Fe4S-binding_SPASM_dom"/>
</dbReference>
<sequence>MYITKYFLEHKLPSGRLLLVNTLVGKINFVSKELVFSLNELKDGNIANVPTEHILFLKQNGYAFESQTEETLLLDKYSGEAWKENRKKPIVYACCLSYACNLRCNYCYEEGLHDDSESMSLKDIDSMFSIIEHEQEKRGWIESKIILEGGEPFLLQNAELLKAFFEKTAEHIDGMRKRGSTCKLMIFSNGVNTLAYLELLKKYKNYIDCIQITIAGNRDTHDIYRKKPEGGSSFDNAVETIDKLLTENFPVLAVLNIDRGNIQCLPDIQELADEHEWTYDNKFKGMYVSRIKYLRKEDGNGLNEYELVQEIMEMYHKKLLRQNLLNFGDLRLLKNVINFCQSALNSGESISYHQFQGCIAGKQHQFIFGSCGYVYPCTKVTGRAEYSMGTYRPVFEPDEERLESWLCRNVLFIKKCEHCPVAFLCGGGCAYEAMEKNGSAYNPVCTETEKILRMYLDSMEEGMEFFLNDVVYENRPTFQQDIKLFNLIQKEI</sequence>
<dbReference type="Proteomes" id="UP000248132">
    <property type="component" value="Unassembled WGS sequence"/>
</dbReference>
<dbReference type="SFLD" id="SFLDG01067">
    <property type="entry name" value="SPASM/twitch_domain_containing"/>
    <property type="match status" value="1"/>
</dbReference>
<evidence type="ECO:0000313" key="8">
    <source>
        <dbReference type="EMBL" id="PYG88021.1"/>
    </source>
</evidence>
<evidence type="ECO:0000313" key="9">
    <source>
        <dbReference type="Proteomes" id="UP000248132"/>
    </source>
</evidence>
<dbReference type="PANTHER" id="PTHR43273">
    <property type="entry name" value="ANAEROBIC SULFATASE-MATURATING ENZYME HOMOLOG ASLB-RELATED"/>
    <property type="match status" value="1"/>
</dbReference>
<keyword evidence="5" id="KW-0408">Iron</keyword>
<dbReference type="PROSITE" id="PS51918">
    <property type="entry name" value="RADICAL_SAM"/>
    <property type="match status" value="1"/>
</dbReference>
<dbReference type="RefSeq" id="WP_110461768.1">
    <property type="nucleotide sequence ID" value="NZ_QKMR01000008.1"/>
</dbReference>
<dbReference type="PROSITE" id="PS01305">
    <property type="entry name" value="MOAA_NIFB_PQQE"/>
    <property type="match status" value="1"/>
</dbReference>
<dbReference type="InterPro" id="IPR058240">
    <property type="entry name" value="rSAM_sf"/>
</dbReference>
<dbReference type="EMBL" id="QKMR01000008">
    <property type="protein sequence ID" value="PYG88021.1"/>
    <property type="molecule type" value="Genomic_DNA"/>
</dbReference>
<keyword evidence="9" id="KW-1185">Reference proteome</keyword>
<evidence type="ECO:0000256" key="6">
    <source>
        <dbReference type="ARBA" id="ARBA00023014"/>
    </source>
</evidence>
<proteinExistence type="predicted"/>
<evidence type="ECO:0000256" key="1">
    <source>
        <dbReference type="ARBA" id="ARBA00001966"/>
    </source>
</evidence>
<dbReference type="GO" id="GO:0051539">
    <property type="term" value="F:4 iron, 4 sulfur cluster binding"/>
    <property type="evidence" value="ECO:0007669"/>
    <property type="project" value="UniProtKB-KW"/>
</dbReference>
<evidence type="ECO:0000256" key="4">
    <source>
        <dbReference type="ARBA" id="ARBA00022723"/>
    </source>
</evidence>
<evidence type="ECO:0000256" key="2">
    <source>
        <dbReference type="ARBA" id="ARBA00022485"/>
    </source>
</evidence>
<dbReference type="SFLD" id="SFLDS00029">
    <property type="entry name" value="Radical_SAM"/>
    <property type="match status" value="1"/>
</dbReference>
<dbReference type="SUPFAM" id="SSF102114">
    <property type="entry name" value="Radical SAM enzymes"/>
    <property type="match status" value="1"/>
</dbReference>
<comment type="caution">
    <text evidence="8">The sequence shown here is derived from an EMBL/GenBank/DDBJ whole genome shotgun (WGS) entry which is preliminary data.</text>
</comment>
<dbReference type="PANTHER" id="PTHR43273:SF8">
    <property type="entry name" value="RADICAL SAM DOMAIN PROTEIN"/>
    <property type="match status" value="1"/>
</dbReference>
<dbReference type="InterPro" id="IPR000385">
    <property type="entry name" value="MoaA_NifB_PqqE_Fe-S-bd_CS"/>
</dbReference>
<dbReference type="GO" id="GO:0016491">
    <property type="term" value="F:oxidoreductase activity"/>
    <property type="evidence" value="ECO:0007669"/>
    <property type="project" value="InterPro"/>
</dbReference>
<keyword evidence="2" id="KW-0004">4Fe-4S</keyword>
<evidence type="ECO:0000259" key="7">
    <source>
        <dbReference type="PROSITE" id="PS51918"/>
    </source>
</evidence>
<evidence type="ECO:0000256" key="5">
    <source>
        <dbReference type="ARBA" id="ARBA00023004"/>
    </source>
</evidence>
<dbReference type="OrthoDB" id="9782387at2"/>
<keyword evidence="3" id="KW-0949">S-adenosyl-L-methionine</keyword>
<name>A0A318Y7B9_9FIRM</name>
<protein>
    <submittedName>
        <fullName evidence="8">Radical SAM protein with 4Fe4S-binding SPASM domain</fullName>
    </submittedName>
</protein>